<reference evidence="8" key="1">
    <citation type="submission" date="2022-06" db="EMBL/GenBank/DDBJ databases">
        <authorList>
            <consortium name="SYNGENTA / RWTH Aachen University"/>
        </authorList>
    </citation>
    <scope>NUCLEOTIDE SEQUENCE</scope>
</reference>
<dbReference type="Gene3D" id="2.40.50.150">
    <property type="match status" value="1"/>
</dbReference>
<accession>A0AAV0B6H7</accession>
<dbReference type="AlphaFoldDB" id="A0AAV0B6H7"/>
<evidence type="ECO:0000256" key="2">
    <source>
        <dbReference type="ARBA" id="ARBA00012418"/>
    </source>
</evidence>
<dbReference type="InterPro" id="IPR014724">
    <property type="entry name" value="RNA_pol_RPB2_OB-fold"/>
</dbReference>
<dbReference type="EC" id="2.7.7.6" evidence="2"/>
<evidence type="ECO:0000256" key="3">
    <source>
        <dbReference type="ARBA" id="ARBA00022478"/>
    </source>
</evidence>
<dbReference type="GO" id="GO:0032549">
    <property type="term" value="F:ribonucleoside binding"/>
    <property type="evidence" value="ECO:0007669"/>
    <property type="project" value="InterPro"/>
</dbReference>
<evidence type="ECO:0000256" key="1">
    <source>
        <dbReference type="ARBA" id="ARBA00006835"/>
    </source>
</evidence>
<dbReference type="SUPFAM" id="SSF64484">
    <property type="entry name" value="beta and beta-prime subunits of DNA dependent RNA-polymerase"/>
    <property type="match status" value="1"/>
</dbReference>
<dbReference type="Pfam" id="PF00562">
    <property type="entry name" value="RNA_pol_Rpb2_6"/>
    <property type="match status" value="1"/>
</dbReference>
<dbReference type="InterPro" id="IPR007120">
    <property type="entry name" value="DNA-dir_RNAP_su2_dom"/>
</dbReference>
<dbReference type="Proteomes" id="UP001153365">
    <property type="component" value="Unassembled WGS sequence"/>
</dbReference>
<evidence type="ECO:0000256" key="4">
    <source>
        <dbReference type="ARBA" id="ARBA00022679"/>
    </source>
</evidence>
<keyword evidence="6" id="KW-0804">Transcription</keyword>
<dbReference type="GO" id="GO:0000428">
    <property type="term" value="C:DNA-directed RNA polymerase complex"/>
    <property type="evidence" value="ECO:0007669"/>
    <property type="project" value="UniProtKB-KW"/>
</dbReference>
<dbReference type="InterPro" id="IPR015712">
    <property type="entry name" value="DNA-dir_RNA_pol_su2"/>
</dbReference>
<sequence>MGTPLMVINHRTDKKLYRLQTGQMPIVRPTLHDVYNMVHFPNGTNAIVAVISYTGYNMEDAMILKKSAHKRDFAYGTIYKSHIVDIHPNSAGRSSCEKHFGLRSSPVDLITANASFQKMVKKVDSDGIARIGSKLKFGDLLCAYVDMVRGRTHWEKYKGDEETILDEVRLIGKNHFLSFIPILVEGTAFL</sequence>
<dbReference type="EMBL" id="CALTRL010004136">
    <property type="protein sequence ID" value="CAH7682539.1"/>
    <property type="molecule type" value="Genomic_DNA"/>
</dbReference>
<dbReference type="GO" id="GO:0006351">
    <property type="term" value="P:DNA-templated transcription"/>
    <property type="evidence" value="ECO:0007669"/>
    <property type="project" value="InterPro"/>
</dbReference>
<comment type="caution">
    <text evidence="8">The sequence shown here is derived from an EMBL/GenBank/DDBJ whole genome shotgun (WGS) entry which is preliminary data.</text>
</comment>
<dbReference type="GO" id="GO:0003899">
    <property type="term" value="F:DNA-directed RNA polymerase activity"/>
    <property type="evidence" value="ECO:0007669"/>
    <property type="project" value="UniProtKB-EC"/>
</dbReference>
<keyword evidence="3" id="KW-0240">DNA-directed RNA polymerase</keyword>
<evidence type="ECO:0000313" key="8">
    <source>
        <dbReference type="EMBL" id="CAH7682539.1"/>
    </source>
</evidence>
<gene>
    <name evidence="8" type="ORF">PPACK8108_LOCUS15491</name>
</gene>
<dbReference type="GO" id="GO:0003677">
    <property type="term" value="F:DNA binding"/>
    <property type="evidence" value="ECO:0007669"/>
    <property type="project" value="InterPro"/>
</dbReference>
<protein>
    <recommendedName>
        <fullName evidence="2">DNA-directed RNA polymerase</fullName>
        <ecNumber evidence="2">2.7.7.6</ecNumber>
    </recommendedName>
</protein>
<evidence type="ECO:0000313" key="9">
    <source>
        <dbReference type="Proteomes" id="UP001153365"/>
    </source>
</evidence>
<feature type="domain" description="DNA-directed RNA polymerase subunit 2 hybrid-binding" evidence="7">
    <location>
        <begin position="2"/>
        <end position="158"/>
    </location>
</feature>
<dbReference type="PANTHER" id="PTHR20856">
    <property type="entry name" value="DNA-DIRECTED RNA POLYMERASE I SUBUNIT 2"/>
    <property type="match status" value="1"/>
</dbReference>
<proteinExistence type="inferred from homology"/>
<evidence type="ECO:0000256" key="5">
    <source>
        <dbReference type="ARBA" id="ARBA00022695"/>
    </source>
</evidence>
<keyword evidence="9" id="KW-1185">Reference proteome</keyword>
<name>A0AAV0B6H7_PHAPC</name>
<evidence type="ECO:0000259" key="7">
    <source>
        <dbReference type="Pfam" id="PF00562"/>
    </source>
</evidence>
<keyword evidence="4" id="KW-0808">Transferase</keyword>
<organism evidence="8 9">
    <name type="scientific">Phakopsora pachyrhizi</name>
    <name type="common">Asian soybean rust disease fungus</name>
    <dbReference type="NCBI Taxonomy" id="170000"/>
    <lineage>
        <taxon>Eukaryota</taxon>
        <taxon>Fungi</taxon>
        <taxon>Dikarya</taxon>
        <taxon>Basidiomycota</taxon>
        <taxon>Pucciniomycotina</taxon>
        <taxon>Pucciniomycetes</taxon>
        <taxon>Pucciniales</taxon>
        <taxon>Phakopsoraceae</taxon>
        <taxon>Phakopsora</taxon>
    </lineage>
</organism>
<keyword evidence="5" id="KW-0548">Nucleotidyltransferase</keyword>
<comment type="similarity">
    <text evidence="1">Belongs to the RNA polymerase beta chain family.</text>
</comment>
<evidence type="ECO:0000256" key="6">
    <source>
        <dbReference type="ARBA" id="ARBA00023163"/>
    </source>
</evidence>